<dbReference type="GO" id="GO:0005092">
    <property type="term" value="F:GDP-dissociation inhibitor activity"/>
    <property type="evidence" value="ECO:0007669"/>
    <property type="project" value="TreeGrafter"/>
</dbReference>
<evidence type="ECO:0000313" key="10">
    <source>
        <dbReference type="Proteomes" id="UP000005222"/>
    </source>
</evidence>
<dbReference type="InterPro" id="IPR016189">
    <property type="entry name" value="Transl_init_fac_IF2/IF5_N"/>
</dbReference>
<name>G8YH32_PICSO</name>
<dbReference type="Proteomes" id="UP000005222">
    <property type="component" value="Chromosome H"/>
</dbReference>
<evidence type="ECO:0000256" key="4">
    <source>
        <dbReference type="ARBA" id="ARBA00022917"/>
    </source>
</evidence>
<reference evidence="9" key="1">
    <citation type="submission" date="2011-10" db="EMBL/GenBank/DDBJ databases">
        <authorList>
            <person name="Genoscope - CEA"/>
        </authorList>
    </citation>
    <scope>NUCLEOTIDE SEQUENCE</scope>
</reference>
<dbReference type="InParanoid" id="G8YH32"/>
<dbReference type="Gene3D" id="3.30.30.170">
    <property type="match status" value="1"/>
</dbReference>
<keyword evidence="5" id="KW-0342">GTP-binding</keyword>
<keyword evidence="10" id="KW-1185">Reference proteome</keyword>
<dbReference type="Gene3D" id="1.25.40.180">
    <property type="match status" value="1"/>
</dbReference>
<dbReference type="Proteomes" id="UP000005222">
    <property type="component" value="Chromosome G"/>
</dbReference>
<keyword evidence="4" id="KW-0648">Protein biosynthesis</keyword>
<dbReference type="EMBL" id="FO082053">
    <property type="protein sequence ID" value="CCE79969.1"/>
    <property type="molecule type" value="Genomic_DNA"/>
</dbReference>
<dbReference type="InterPro" id="IPR016190">
    <property type="entry name" value="Transl_init_fac_IF2/IF5_Zn-bd"/>
</dbReference>
<dbReference type="FunFam" id="2.20.25.350:FF:000001">
    <property type="entry name" value="Eukaryotic translation initiation factor 5"/>
    <property type="match status" value="1"/>
</dbReference>
<gene>
    <name evidence="9" type="primary">Piso0_003062</name>
    <name evidence="8" type="ORF">GNLVRS01_PISO0G04054g</name>
    <name evidence="9" type="ORF">GNLVRS01_PISO0H04055g</name>
</gene>
<dbReference type="PROSITE" id="PS51363">
    <property type="entry name" value="W2"/>
    <property type="match status" value="1"/>
</dbReference>
<dbReference type="InterPro" id="IPR003307">
    <property type="entry name" value="W2_domain"/>
</dbReference>
<dbReference type="AlphaFoldDB" id="G8YH32"/>
<reference evidence="10" key="2">
    <citation type="journal article" date="2012" name="G3 (Bethesda)">
        <title>Pichia sorbitophila, an interspecies yeast hybrid reveals early steps of genome resolution following polyploidization.</title>
        <authorList>
            <person name="Leh Louis V."/>
            <person name="Despons L."/>
            <person name="Friedrich A."/>
            <person name="Martin T."/>
            <person name="Durrens P."/>
            <person name="Casaregola S."/>
            <person name="Neuveglise C."/>
            <person name="Fairhead C."/>
            <person name="Marck C."/>
            <person name="Cruz J.A."/>
            <person name="Straub M.L."/>
            <person name="Kugler V."/>
            <person name="Sacerdot C."/>
            <person name="Uzunov Z."/>
            <person name="Thierry A."/>
            <person name="Weiss S."/>
            <person name="Bleykasten C."/>
            <person name="De Montigny J."/>
            <person name="Jacques N."/>
            <person name="Jung P."/>
            <person name="Lemaire M."/>
            <person name="Mallet S."/>
            <person name="Morel G."/>
            <person name="Richard G.F."/>
            <person name="Sarkar A."/>
            <person name="Savel G."/>
            <person name="Schacherer J."/>
            <person name="Seret M.L."/>
            <person name="Talla E."/>
            <person name="Samson G."/>
            <person name="Jubin C."/>
            <person name="Poulain J."/>
            <person name="Vacherie B."/>
            <person name="Barbe V."/>
            <person name="Pelletier E."/>
            <person name="Sherman D.J."/>
            <person name="Westhof E."/>
            <person name="Weissenbach J."/>
            <person name="Baret P.V."/>
            <person name="Wincker P."/>
            <person name="Gaillardin C."/>
            <person name="Dujon B."/>
            <person name="Souciet J.L."/>
        </authorList>
    </citation>
    <scope>NUCLEOTIDE SEQUENCE [LARGE SCALE GENOMIC DNA]</scope>
    <source>
        <strain evidence="10">ATCC MYA-4447 / BCRC 22081 / CBS 7064 / NBRC 10061 / NRRL Y-12695</strain>
    </source>
</reference>
<dbReference type="InterPro" id="IPR002735">
    <property type="entry name" value="Transl_init_fac_IF2/IF5_dom"/>
</dbReference>
<dbReference type="eggNOG" id="KOG2767">
    <property type="taxonomic scope" value="Eukaryota"/>
</dbReference>
<feature type="domain" description="W2" evidence="7">
    <location>
        <begin position="237"/>
        <end position="398"/>
    </location>
</feature>
<dbReference type="OrthoDB" id="10250831at2759"/>
<dbReference type="FunFam" id="1.25.40.180:FF:000031">
    <property type="entry name" value="Eukaryotic translation initiation factor 5"/>
    <property type="match status" value="1"/>
</dbReference>
<dbReference type="SUPFAM" id="SSF75689">
    <property type="entry name" value="Zinc-binding domain of translation initiation factor 2 beta"/>
    <property type="match status" value="1"/>
</dbReference>
<accession>G8YH32</accession>
<dbReference type="FunFam" id="3.30.30.170:FF:000002">
    <property type="entry name" value="Eukaryotic translation initiation factor 5"/>
    <property type="match status" value="1"/>
</dbReference>
<dbReference type="PANTHER" id="PTHR23001">
    <property type="entry name" value="EUKARYOTIC TRANSLATION INITIATION FACTOR"/>
    <property type="match status" value="1"/>
</dbReference>
<evidence type="ECO:0000313" key="8">
    <source>
        <dbReference type="EMBL" id="CCE79969.1"/>
    </source>
</evidence>
<dbReference type="InterPro" id="IPR016024">
    <property type="entry name" value="ARM-type_fold"/>
</dbReference>
<evidence type="ECO:0000256" key="6">
    <source>
        <dbReference type="SAM" id="MobiDB-lite"/>
    </source>
</evidence>
<dbReference type="SUPFAM" id="SSF100966">
    <property type="entry name" value="Translation initiation factor 2 beta, aIF2beta, N-terminal domain"/>
    <property type="match status" value="1"/>
</dbReference>
<dbReference type="SMART" id="SM00653">
    <property type="entry name" value="eIF2B_5"/>
    <property type="match status" value="1"/>
</dbReference>
<dbReference type="GO" id="GO:0005525">
    <property type="term" value="F:GTP binding"/>
    <property type="evidence" value="ECO:0007669"/>
    <property type="project" value="UniProtKB-KW"/>
</dbReference>
<evidence type="ECO:0000256" key="3">
    <source>
        <dbReference type="ARBA" id="ARBA00022741"/>
    </source>
</evidence>
<feature type="compositionally biased region" description="Polar residues" evidence="6">
    <location>
        <begin position="170"/>
        <end position="184"/>
    </location>
</feature>
<protein>
    <submittedName>
        <fullName evidence="9">Piso0_003062 protein</fullName>
    </submittedName>
</protein>
<evidence type="ECO:0000256" key="1">
    <source>
        <dbReference type="ARBA" id="ARBA00010397"/>
    </source>
</evidence>
<organism evidence="9 10">
    <name type="scientific">Pichia sorbitophila (strain ATCC MYA-4447 / BCRC 22081 / CBS 7064 / NBRC 10061 / NRRL Y-12695)</name>
    <name type="common">Hybrid yeast</name>
    <dbReference type="NCBI Taxonomy" id="559304"/>
    <lineage>
        <taxon>Eukaryota</taxon>
        <taxon>Fungi</taxon>
        <taxon>Dikarya</taxon>
        <taxon>Ascomycota</taxon>
        <taxon>Saccharomycotina</taxon>
        <taxon>Pichiomycetes</taxon>
        <taxon>Debaryomycetaceae</taxon>
        <taxon>Millerozyma</taxon>
    </lineage>
</organism>
<keyword evidence="2" id="KW-0396">Initiation factor</keyword>
<keyword evidence="3" id="KW-0547">Nucleotide-binding</keyword>
<evidence type="ECO:0000313" key="9">
    <source>
        <dbReference type="EMBL" id="CCE80734.1"/>
    </source>
</evidence>
<dbReference type="EMBL" id="FO082052">
    <property type="protein sequence ID" value="CCE80734.1"/>
    <property type="molecule type" value="Genomic_DNA"/>
</dbReference>
<sequence length="398" mass="43988">MSFVNICRDNTDPFYRYKMPLIQSKVEGRGNGIKTAIVNLPEVARALGRPTSYLIKYFGYELGAQTNEERNLVNGSHNANELQDSLDGFISKFVLCPKCRNPETQIQIKDKNILLRNCQACGNIADIDPRHKLSSYILKNPPDGAKGGKKGKKSATATANVVGGGKSISDIASGQANEDGSQPLATEDDDDALTKKINAEAAALGNDTIEVNDDDWAVDMSKEAIEARARELEALSLNDGQSKFNDLGEWLLNTGKDSKDDLPSDVEIYKKIAELDIIESPETIQVLAQVLFDDDILEQIEEHLGLLAKLINHNEKSEKAFLGGLERYLGLENPSLIPVLPKVLVKVYDKDLISEEVILEWGSKVSKKYVPKDVSKKVRKAAKPFINWLKEADEEDSE</sequence>
<dbReference type="InterPro" id="IPR045196">
    <property type="entry name" value="IF2/IF5"/>
</dbReference>
<dbReference type="SMART" id="SM00515">
    <property type="entry name" value="eIF5C"/>
    <property type="match status" value="1"/>
</dbReference>
<dbReference type="Pfam" id="PF02020">
    <property type="entry name" value="W2"/>
    <property type="match status" value="1"/>
</dbReference>
<evidence type="ECO:0000259" key="7">
    <source>
        <dbReference type="PROSITE" id="PS51363"/>
    </source>
</evidence>
<dbReference type="PANTHER" id="PTHR23001:SF7">
    <property type="entry name" value="EUKARYOTIC TRANSLATION INITIATION FACTOR 5"/>
    <property type="match status" value="1"/>
</dbReference>
<evidence type="ECO:0000256" key="2">
    <source>
        <dbReference type="ARBA" id="ARBA00022540"/>
    </source>
</evidence>
<dbReference type="FunCoup" id="G8YH32">
    <property type="interactions" value="1997"/>
</dbReference>
<dbReference type="GO" id="GO:0005829">
    <property type="term" value="C:cytosol"/>
    <property type="evidence" value="ECO:0007669"/>
    <property type="project" value="TreeGrafter"/>
</dbReference>
<dbReference type="Pfam" id="PF01873">
    <property type="entry name" value="eIF-5_eIF-2B"/>
    <property type="match status" value="1"/>
</dbReference>
<dbReference type="SUPFAM" id="SSF48371">
    <property type="entry name" value="ARM repeat"/>
    <property type="match status" value="1"/>
</dbReference>
<dbReference type="GO" id="GO:0003743">
    <property type="term" value="F:translation initiation factor activity"/>
    <property type="evidence" value="ECO:0007669"/>
    <property type="project" value="UniProtKB-KW"/>
</dbReference>
<dbReference type="OMA" id="MLNLKCA"/>
<dbReference type="STRING" id="559304.G8YH32"/>
<feature type="region of interest" description="Disordered" evidence="6">
    <location>
        <begin position="138"/>
        <end position="189"/>
    </location>
</feature>
<dbReference type="GO" id="GO:0001732">
    <property type="term" value="P:formation of cytoplasmic translation initiation complex"/>
    <property type="evidence" value="ECO:0007669"/>
    <property type="project" value="TreeGrafter"/>
</dbReference>
<dbReference type="Gene3D" id="2.20.25.350">
    <property type="match status" value="1"/>
</dbReference>
<evidence type="ECO:0000256" key="5">
    <source>
        <dbReference type="ARBA" id="ARBA00023134"/>
    </source>
</evidence>
<comment type="similarity">
    <text evidence="1">Belongs to the eIF-2-beta/eIF-5 family.</text>
</comment>
<proteinExistence type="inferred from homology"/>
<dbReference type="CDD" id="cd11561">
    <property type="entry name" value="W2_eIF5"/>
    <property type="match status" value="1"/>
</dbReference>
<dbReference type="HOGENOM" id="CLU_026663_1_0_1"/>
<dbReference type="GO" id="GO:0071074">
    <property type="term" value="F:eukaryotic initiation factor eIF2 binding"/>
    <property type="evidence" value="ECO:0007669"/>
    <property type="project" value="TreeGrafter"/>
</dbReference>